<organism evidence="1">
    <name type="scientific">Aspergillus arachidicola</name>
    <dbReference type="NCBI Taxonomy" id="656916"/>
    <lineage>
        <taxon>Eukaryota</taxon>
        <taxon>Fungi</taxon>
        <taxon>Dikarya</taxon>
        <taxon>Ascomycota</taxon>
        <taxon>Pezizomycotina</taxon>
        <taxon>Eurotiomycetes</taxon>
        <taxon>Eurotiomycetidae</taxon>
        <taxon>Eurotiales</taxon>
        <taxon>Aspergillaceae</taxon>
        <taxon>Aspergillus</taxon>
        <taxon>Aspergillus subgen. Circumdati</taxon>
    </lineage>
</organism>
<proteinExistence type="predicted"/>
<sequence>MASYEMKNRVELGHSLGQDCDEQDLARVGKKSVLKAGFPRSSSDVCRILSSPLTQF</sequence>
<accession>A0A5N6XVS3</accession>
<name>A0A5N6XVS3_9EURO</name>
<dbReference type="AlphaFoldDB" id="A0A5N6XVS3"/>
<reference evidence="1" key="1">
    <citation type="submission" date="2019-04" db="EMBL/GenBank/DDBJ databases">
        <title>Friends and foes A comparative genomics study of 23 Aspergillus species from section Flavi.</title>
        <authorList>
            <consortium name="DOE Joint Genome Institute"/>
            <person name="Kjaerbolling I."/>
            <person name="Vesth T."/>
            <person name="Frisvad J.C."/>
            <person name="Nybo J.L."/>
            <person name="Theobald S."/>
            <person name="Kildgaard S."/>
            <person name="Isbrandt T."/>
            <person name="Kuo A."/>
            <person name="Sato A."/>
            <person name="Lyhne E.K."/>
            <person name="Kogle M.E."/>
            <person name="Wiebenga A."/>
            <person name="Kun R.S."/>
            <person name="Lubbers R.J."/>
            <person name="Makela M.R."/>
            <person name="Barry K."/>
            <person name="Chovatia M."/>
            <person name="Clum A."/>
            <person name="Daum C."/>
            <person name="Haridas S."/>
            <person name="He G."/>
            <person name="LaButti K."/>
            <person name="Lipzen A."/>
            <person name="Mondo S."/>
            <person name="Riley R."/>
            <person name="Salamov A."/>
            <person name="Simmons B.A."/>
            <person name="Magnuson J.K."/>
            <person name="Henrissat B."/>
            <person name="Mortensen U.H."/>
            <person name="Larsen T.O."/>
            <person name="Devries R.P."/>
            <person name="Grigoriev I.V."/>
            <person name="Machida M."/>
            <person name="Baker S.E."/>
            <person name="Andersen M.R."/>
        </authorList>
    </citation>
    <scope>NUCLEOTIDE SEQUENCE</scope>
    <source>
        <strain evidence="1">CBS 117612</strain>
    </source>
</reference>
<dbReference type="Proteomes" id="UP000325558">
    <property type="component" value="Unassembled WGS sequence"/>
</dbReference>
<protein>
    <submittedName>
        <fullName evidence="1">Uncharacterized protein</fullName>
    </submittedName>
</protein>
<evidence type="ECO:0000313" key="1">
    <source>
        <dbReference type="EMBL" id="KAE8336753.1"/>
    </source>
</evidence>
<dbReference type="EMBL" id="ML737190">
    <property type="protein sequence ID" value="KAE8336753.1"/>
    <property type="molecule type" value="Genomic_DNA"/>
</dbReference>
<gene>
    <name evidence="1" type="ORF">BDV24DRAFT_141213</name>
</gene>